<dbReference type="PANTHER" id="PTHR41386">
    <property type="entry name" value="INTEGRAL MEMBRANE PROTEIN-RELATED"/>
    <property type="match status" value="1"/>
</dbReference>
<comment type="caution">
    <text evidence="3">The sequence shown here is derived from an EMBL/GenBank/DDBJ whole genome shotgun (WGS) entry which is preliminary data.</text>
</comment>
<sequence length="204" mass="23022">MSASARAAHAHPSVSPRVRDLVRRNISRMRQMEEWSKRDRSFADRAADAVARFCGQMGFVWIHAVLFAAWLGWNTLPHLPHFDPYPFTFLTLCVSLEAIFLSAFILISQNYEMRLTERRTQLDLQINLLAEQENTKMLALLQQIARKMGVLDEDDPEVAALSEAVRPEMIGRLIEEAYAEDPAHAHPHPGTQPPSVQPPSGRAG</sequence>
<dbReference type="InterPro" id="IPR010406">
    <property type="entry name" value="DUF1003"/>
</dbReference>
<dbReference type="AlphaFoldDB" id="A0A6N8IQU2"/>
<keyword evidence="4" id="KW-1185">Reference proteome</keyword>
<feature type="transmembrane region" description="Helical" evidence="2">
    <location>
        <begin position="85"/>
        <end position="107"/>
    </location>
</feature>
<feature type="region of interest" description="Disordered" evidence="1">
    <location>
        <begin position="176"/>
        <end position="204"/>
    </location>
</feature>
<organism evidence="3 4">
    <name type="scientific">Ramlibacter pinisoli</name>
    <dbReference type="NCBI Taxonomy" id="2682844"/>
    <lineage>
        <taxon>Bacteria</taxon>
        <taxon>Pseudomonadati</taxon>
        <taxon>Pseudomonadota</taxon>
        <taxon>Betaproteobacteria</taxon>
        <taxon>Burkholderiales</taxon>
        <taxon>Comamonadaceae</taxon>
        <taxon>Ramlibacter</taxon>
    </lineage>
</organism>
<proteinExistence type="predicted"/>
<feature type="transmembrane region" description="Helical" evidence="2">
    <location>
        <begin position="50"/>
        <end position="73"/>
    </location>
</feature>
<evidence type="ECO:0000256" key="1">
    <source>
        <dbReference type="SAM" id="MobiDB-lite"/>
    </source>
</evidence>
<name>A0A6N8IQU2_9BURK</name>
<dbReference type="RefSeq" id="WP_157397297.1">
    <property type="nucleotide sequence ID" value="NZ_WSEL01000003.1"/>
</dbReference>
<evidence type="ECO:0000313" key="4">
    <source>
        <dbReference type="Proteomes" id="UP000469385"/>
    </source>
</evidence>
<dbReference type="Pfam" id="PF06210">
    <property type="entry name" value="DUF1003"/>
    <property type="match status" value="1"/>
</dbReference>
<gene>
    <name evidence="3" type="ORF">GON04_07465</name>
</gene>
<evidence type="ECO:0000313" key="3">
    <source>
        <dbReference type="EMBL" id="MVQ29279.1"/>
    </source>
</evidence>
<dbReference type="EMBL" id="WSEL01000003">
    <property type="protein sequence ID" value="MVQ29279.1"/>
    <property type="molecule type" value="Genomic_DNA"/>
</dbReference>
<protein>
    <submittedName>
        <fullName evidence="3">DUF1003 domain-containing protein</fullName>
    </submittedName>
</protein>
<evidence type="ECO:0000256" key="2">
    <source>
        <dbReference type="SAM" id="Phobius"/>
    </source>
</evidence>
<reference evidence="3 4" key="1">
    <citation type="submission" date="2019-12" db="EMBL/GenBank/DDBJ databases">
        <authorList>
            <person name="Huq M.A."/>
        </authorList>
    </citation>
    <scope>NUCLEOTIDE SEQUENCE [LARGE SCALE GENOMIC DNA]</scope>
    <source>
        <strain evidence="3 4">MAH-25</strain>
    </source>
</reference>
<keyword evidence="2" id="KW-0472">Membrane</keyword>
<keyword evidence="2" id="KW-1133">Transmembrane helix</keyword>
<accession>A0A6N8IQU2</accession>
<dbReference type="Proteomes" id="UP000469385">
    <property type="component" value="Unassembled WGS sequence"/>
</dbReference>
<dbReference type="PANTHER" id="PTHR41386:SF1">
    <property type="entry name" value="MEMBRANE PROTEIN"/>
    <property type="match status" value="1"/>
</dbReference>
<keyword evidence="2" id="KW-0812">Transmembrane</keyword>